<evidence type="ECO:0000313" key="1">
    <source>
        <dbReference type="EMBL" id="VVJ18383.1"/>
    </source>
</evidence>
<dbReference type="AlphaFoldDB" id="A0A6I8LNC6"/>
<keyword evidence="2" id="KW-1185">Reference proteome</keyword>
<protein>
    <submittedName>
        <fullName evidence="1">Uncharacterized protein</fullName>
    </submittedName>
</protein>
<dbReference type="RefSeq" id="WP_155543391.1">
    <property type="nucleotide sequence ID" value="NZ_CABVGP010000001.1"/>
</dbReference>
<sequence length="66" mass="6892">MPRAIASTSDSAADHADTGIFTGWRDEHGLGGVRLRPAVLPEDAERVICDVVPLVAGSPPRGNILS</sequence>
<dbReference type="EMBL" id="CABVGP010000001">
    <property type="protein sequence ID" value="VVJ18383.1"/>
    <property type="molecule type" value="Genomic_DNA"/>
</dbReference>
<proteinExistence type="predicted"/>
<gene>
    <name evidence="1" type="ORF">AA23TX_03404</name>
</gene>
<organism evidence="1 2">
    <name type="scientific">Amycolatopsis camponoti</name>
    <dbReference type="NCBI Taxonomy" id="2606593"/>
    <lineage>
        <taxon>Bacteria</taxon>
        <taxon>Bacillati</taxon>
        <taxon>Actinomycetota</taxon>
        <taxon>Actinomycetes</taxon>
        <taxon>Pseudonocardiales</taxon>
        <taxon>Pseudonocardiaceae</taxon>
        <taxon>Amycolatopsis</taxon>
    </lineage>
</organism>
<dbReference type="Proteomes" id="UP000399805">
    <property type="component" value="Unassembled WGS sequence"/>
</dbReference>
<reference evidence="1 2" key="1">
    <citation type="submission" date="2019-09" db="EMBL/GenBank/DDBJ databases">
        <authorList>
            <person name="Leyn A S."/>
        </authorList>
    </citation>
    <scope>NUCLEOTIDE SEQUENCE [LARGE SCALE GENOMIC DNA]</scope>
    <source>
        <strain evidence="1">AA231_1</strain>
    </source>
</reference>
<name>A0A6I8LNC6_9PSEU</name>
<accession>A0A6I8LNC6</accession>
<evidence type="ECO:0000313" key="2">
    <source>
        <dbReference type="Proteomes" id="UP000399805"/>
    </source>
</evidence>